<dbReference type="Gene3D" id="2.60.40.10">
    <property type="entry name" value="Immunoglobulins"/>
    <property type="match status" value="1"/>
</dbReference>
<evidence type="ECO:0000313" key="1">
    <source>
        <dbReference type="EMBL" id="SCM81056.1"/>
    </source>
</evidence>
<dbReference type="EMBL" id="FMJE01000003">
    <property type="protein sequence ID" value="SCM81056.1"/>
    <property type="molecule type" value="Genomic_DNA"/>
</dbReference>
<proteinExistence type="predicted"/>
<sequence length="94" mass="9817">MASVIHSLTQNVSLSDDGSIIDITVTNNGATPIASPGFYVTAVYVDGTTQYVRSQVVDSLAASASIILSLSIDGVVTYEEENLHVGIGFVHTTT</sequence>
<dbReference type="AlphaFoldDB" id="A0A212LU75"/>
<name>A0A212LU75_9FIRM</name>
<evidence type="ECO:0008006" key="2">
    <source>
        <dbReference type="Google" id="ProtNLM"/>
    </source>
</evidence>
<reference evidence="1" key="1">
    <citation type="submission" date="2016-08" db="EMBL/GenBank/DDBJ databases">
        <authorList>
            <person name="Seilhamer J.J."/>
        </authorList>
    </citation>
    <scope>NUCLEOTIDE SEQUENCE</scope>
    <source>
        <strain evidence="1">86</strain>
    </source>
</reference>
<gene>
    <name evidence="1" type="ORF">KL86SPO_31235</name>
</gene>
<organism evidence="1">
    <name type="scientific">uncultured Sporomusa sp</name>
    <dbReference type="NCBI Taxonomy" id="307249"/>
    <lineage>
        <taxon>Bacteria</taxon>
        <taxon>Bacillati</taxon>
        <taxon>Bacillota</taxon>
        <taxon>Negativicutes</taxon>
        <taxon>Selenomonadales</taxon>
        <taxon>Sporomusaceae</taxon>
        <taxon>Sporomusa</taxon>
        <taxon>environmental samples</taxon>
    </lineage>
</organism>
<accession>A0A212LU75</accession>
<dbReference type="RefSeq" id="WP_075754049.1">
    <property type="nucleotide sequence ID" value="NZ_LT608335.1"/>
</dbReference>
<protein>
    <recommendedName>
        <fullName evidence="2">CARDB domain-containing protein</fullName>
    </recommendedName>
</protein>
<dbReference type="InterPro" id="IPR013783">
    <property type="entry name" value="Ig-like_fold"/>
</dbReference>